<accession>A0A974A1J4</accession>
<proteinExistence type="predicted"/>
<sequence length="104" mass="10665">MAISPNILAELAFLQAQVDAANPLASASRATLTAIKLNAAQLVSDIQDALVAPSILDTFVAPVDGTSIVQGILTVSQAAIDQNRLSLMRGLTGRAAANLNQVPS</sequence>
<reference evidence="1" key="1">
    <citation type="submission" date="2020-06" db="EMBL/GenBank/DDBJ databases">
        <title>Whole Genome Sequence of Bradyrhizobium sp. Strain 1S1.</title>
        <authorList>
            <person name="Bromfield E.S.P."/>
            <person name="Cloutier S."/>
        </authorList>
    </citation>
    <scope>NUCLEOTIDE SEQUENCE [LARGE SCALE GENOMIC DNA]</scope>
    <source>
        <strain evidence="1">1S1</strain>
    </source>
</reference>
<name>A0A974A1J4_9BRAD</name>
<comment type="caution">
    <text evidence="1">The sequence shown here is derived from an EMBL/GenBank/DDBJ whole genome shotgun (WGS) entry which is preliminary data.</text>
</comment>
<organism evidence="1">
    <name type="scientific">Bradyrhizobium septentrionale</name>
    <dbReference type="NCBI Taxonomy" id="1404411"/>
    <lineage>
        <taxon>Bacteria</taxon>
        <taxon>Pseudomonadati</taxon>
        <taxon>Pseudomonadota</taxon>
        <taxon>Alphaproteobacteria</taxon>
        <taxon>Hyphomicrobiales</taxon>
        <taxon>Nitrobacteraceae</taxon>
        <taxon>Bradyrhizobium</taxon>
    </lineage>
</organism>
<dbReference type="AlphaFoldDB" id="A0A974A1J4"/>
<protein>
    <submittedName>
        <fullName evidence="1">Uncharacterized protein</fullName>
    </submittedName>
</protein>
<dbReference type="RefSeq" id="WP_166205672.1">
    <property type="nucleotide sequence ID" value="NZ_CP088285.1"/>
</dbReference>
<dbReference type="EMBL" id="JAAOLE020000001">
    <property type="protein sequence ID" value="NVI46346.1"/>
    <property type="molecule type" value="Genomic_DNA"/>
</dbReference>
<gene>
    <name evidence="1" type="ORF">HAP48_025980</name>
</gene>
<evidence type="ECO:0000313" key="1">
    <source>
        <dbReference type="EMBL" id="NVI46346.1"/>
    </source>
</evidence>